<gene>
    <name evidence="2" type="ORF">GLW07_13855</name>
</gene>
<dbReference type="RefSeq" id="WP_160919887.1">
    <property type="nucleotide sequence ID" value="NZ_WMEY01000004.1"/>
</dbReference>
<dbReference type="EMBL" id="WMEY01000004">
    <property type="protein sequence ID" value="MYL64437.1"/>
    <property type="molecule type" value="Genomic_DNA"/>
</dbReference>
<dbReference type="Proteomes" id="UP000447833">
    <property type="component" value="Unassembled WGS sequence"/>
</dbReference>
<comment type="caution">
    <text evidence="2">The sequence shown here is derived from an EMBL/GenBank/DDBJ whole genome shotgun (WGS) entry which is preliminary data.</text>
</comment>
<keyword evidence="1" id="KW-1133">Transmembrane helix</keyword>
<feature type="transmembrane region" description="Helical" evidence="1">
    <location>
        <begin position="35"/>
        <end position="52"/>
    </location>
</feature>
<dbReference type="AlphaFoldDB" id="A0A845F142"/>
<accession>A0A845F142</accession>
<feature type="transmembrane region" description="Helical" evidence="1">
    <location>
        <begin position="5"/>
        <end position="23"/>
    </location>
</feature>
<protein>
    <submittedName>
        <fullName evidence="2">Uncharacterized protein</fullName>
    </submittedName>
</protein>
<keyword evidence="1" id="KW-0472">Membrane</keyword>
<sequence length="61" mass="6737">MAKKFGLFVLFLVATVVILWIGIADYQEDGSYYRLMKGVIAIVVIGLALILVPTNHKNRSG</sequence>
<keyword evidence="1" id="KW-0812">Transmembrane</keyword>
<evidence type="ECO:0000313" key="3">
    <source>
        <dbReference type="Proteomes" id="UP000447833"/>
    </source>
</evidence>
<evidence type="ECO:0000313" key="2">
    <source>
        <dbReference type="EMBL" id="MYL64437.1"/>
    </source>
</evidence>
<organism evidence="2 3">
    <name type="scientific">Guptibacillus hwajinpoensis</name>
    <dbReference type="NCBI Taxonomy" id="208199"/>
    <lineage>
        <taxon>Bacteria</taxon>
        <taxon>Bacillati</taxon>
        <taxon>Bacillota</taxon>
        <taxon>Bacilli</taxon>
        <taxon>Bacillales</taxon>
        <taxon>Guptibacillaceae</taxon>
        <taxon>Guptibacillus</taxon>
    </lineage>
</organism>
<name>A0A845F142_9BACL</name>
<reference evidence="2 3" key="1">
    <citation type="submission" date="2019-11" db="EMBL/GenBank/DDBJ databases">
        <title>Genome sequences of 17 halophilic strains isolated from different environments.</title>
        <authorList>
            <person name="Furrow R.E."/>
        </authorList>
    </citation>
    <scope>NUCLEOTIDE SEQUENCE [LARGE SCALE GENOMIC DNA]</scope>
    <source>
        <strain evidence="2 3">22506_14_FS</strain>
    </source>
</reference>
<proteinExistence type="predicted"/>
<evidence type="ECO:0000256" key="1">
    <source>
        <dbReference type="SAM" id="Phobius"/>
    </source>
</evidence>